<sequence length="607" mass="69126">MNTGNLKYYCCAFLASCVMSCDVLDISPVNIIPEEKAYETESSITAHFAKLYSQMLFEDFQICTSSYDPYVHWDQFEYYTGYGVAVESLDVIDNNGERIDGGMGYLWWDYSAVRNVNEFLQLIDKYSSNFTADQVKAWKAEAKVIRAWYYYTMAKRFGGVPLITEPQDVNNPDKEDLMVARASEKEIWDFIINEIDEAIAGGLKEVSEAQGRINKYVALTLKAQSALYAASIARYNSPILGIGDYRDPNTNKQVCGIPADQASYYYKIAFDAAKEVITADKFELARGLDADGATNFAKLFLEPDKHKEAIFVKYYLEEKRTHDWSVFRLPLPYGRPAMDNPTLDLIDLYDNLDGTSAKVAVNQGEWLAEEYTTLDEMFKGRDYRLGGTVYFPGCNFYNSTFDVRRGVIVDGQVKNGTGNVTVNGKTYSIRGKYGMGDTQDETHTGFLVRKYINEADIANVSPESTSWIDMRYAEVLLIAAEAAAELGIDENGIGLAALNDVRTRAGLPEVSELSIPDIRKQWACEFAFENEVFWCKRRWRVLEETLSNDFTCSGLEPYWDITNNKWKFKKIVASKYPKKSFLSRYYYNWINTSQITTNPKICQNYGY</sequence>
<keyword evidence="4" id="KW-0472">Membrane</keyword>
<accession>A0A7J4XM89</accession>
<reference evidence="8 9" key="1">
    <citation type="journal article" date="2019" name="Nat. Med.">
        <title>A library of human gut bacterial isolates paired with longitudinal multiomics data enables mechanistic microbiome research.</title>
        <authorList>
            <person name="Poyet M."/>
            <person name="Groussin M."/>
            <person name="Gibbons S.M."/>
            <person name="Avila-Pacheco J."/>
            <person name="Jiang X."/>
            <person name="Kearney S.M."/>
            <person name="Perrotta A.R."/>
            <person name="Berdy B."/>
            <person name="Zhao S."/>
            <person name="Lieberman T.D."/>
            <person name="Swanson P.K."/>
            <person name="Smith M."/>
            <person name="Roesemann S."/>
            <person name="Alexander J.E."/>
            <person name="Rich S.A."/>
            <person name="Livny J."/>
            <person name="Vlamakis H."/>
            <person name="Clish C."/>
            <person name="Bullock K."/>
            <person name="Deik A."/>
            <person name="Scott J."/>
            <person name="Pierce K.A."/>
            <person name="Xavier R.J."/>
            <person name="Alm E.J."/>
        </authorList>
    </citation>
    <scope>NUCLEOTIDE SEQUENCE [LARGE SCALE GENOMIC DNA]</scope>
    <source>
        <strain evidence="8 9">BIOML-A10</strain>
    </source>
</reference>
<dbReference type="Pfam" id="PF07980">
    <property type="entry name" value="SusD_RagB"/>
    <property type="match status" value="1"/>
</dbReference>
<protein>
    <submittedName>
        <fullName evidence="8">RagB/SusD family nutrient uptake outer membrane protein</fullName>
    </submittedName>
</protein>
<dbReference type="EMBL" id="VWMK01000003">
    <property type="protein sequence ID" value="KAA3768499.1"/>
    <property type="molecule type" value="Genomic_DNA"/>
</dbReference>
<dbReference type="GO" id="GO:0009279">
    <property type="term" value="C:cell outer membrane"/>
    <property type="evidence" value="ECO:0007669"/>
    <property type="project" value="UniProtKB-SubCell"/>
</dbReference>
<dbReference type="RefSeq" id="WP_005927629.1">
    <property type="nucleotide sequence ID" value="NZ_CABKSE010000001.1"/>
</dbReference>
<dbReference type="AlphaFoldDB" id="A0A7J4XM89"/>
<comment type="similarity">
    <text evidence="2">Belongs to the SusD family.</text>
</comment>
<dbReference type="SUPFAM" id="SSF48452">
    <property type="entry name" value="TPR-like"/>
    <property type="match status" value="1"/>
</dbReference>
<dbReference type="InterPro" id="IPR011990">
    <property type="entry name" value="TPR-like_helical_dom_sf"/>
</dbReference>
<keyword evidence="5" id="KW-0998">Cell outer membrane</keyword>
<comment type="subcellular location">
    <subcellularLocation>
        <location evidence="1">Cell outer membrane</location>
    </subcellularLocation>
</comment>
<evidence type="ECO:0000256" key="3">
    <source>
        <dbReference type="ARBA" id="ARBA00022729"/>
    </source>
</evidence>
<feature type="domain" description="RagB/SusD" evidence="6">
    <location>
        <begin position="308"/>
        <end position="607"/>
    </location>
</feature>
<name>A0A7J4XM89_9BACE</name>
<evidence type="ECO:0000313" key="9">
    <source>
        <dbReference type="Proteomes" id="UP000422221"/>
    </source>
</evidence>
<keyword evidence="3" id="KW-0732">Signal</keyword>
<dbReference type="Gene3D" id="1.25.40.390">
    <property type="match status" value="1"/>
</dbReference>
<comment type="caution">
    <text evidence="8">The sequence shown here is derived from an EMBL/GenBank/DDBJ whole genome shotgun (WGS) entry which is preliminary data.</text>
</comment>
<gene>
    <name evidence="8" type="ORF">F3F73_04145</name>
</gene>
<evidence type="ECO:0000256" key="1">
    <source>
        <dbReference type="ARBA" id="ARBA00004442"/>
    </source>
</evidence>
<organism evidence="8 9">
    <name type="scientific">Bacteroides salyersiae</name>
    <dbReference type="NCBI Taxonomy" id="291644"/>
    <lineage>
        <taxon>Bacteria</taxon>
        <taxon>Pseudomonadati</taxon>
        <taxon>Bacteroidota</taxon>
        <taxon>Bacteroidia</taxon>
        <taxon>Bacteroidales</taxon>
        <taxon>Bacteroidaceae</taxon>
        <taxon>Bacteroides</taxon>
    </lineage>
</organism>
<dbReference type="Pfam" id="PF14322">
    <property type="entry name" value="SusD-like_3"/>
    <property type="match status" value="1"/>
</dbReference>
<evidence type="ECO:0000256" key="4">
    <source>
        <dbReference type="ARBA" id="ARBA00023136"/>
    </source>
</evidence>
<dbReference type="Proteomes" id="UP000422221">
    <property type="component" value="Unassembled WGS sequence"/>
</dbReference>
<dbReference type="InterPro" id="IPR012944">
    <property type="entry name" value="SusD_RagB_dom"/>
</dbReference>
<evidence type="ECO:0000259" key="6">
    <source>
        <dbReference type="Pfam" id="PF07980"/>
    </source>
</evidence>
<dbReference type="InterPro" id="IPR033985">
    <property type="entry name" value="SusD-like_N"/>
</dbReference>
<evidence type="ECO:0000259" key="7">
    <source>
        <dbReference type="Pfam" id="PF14322"/>
    </source>
</evidence>
<evidence type="ECO:0000256" key="5">
    <source>
        <dbReference type="ARBA" id="ARBA00023237"/>
    </source>
</evidence>
<evidence type="ECO:0000313" key="8">
    <source>
        <dbReference type="EMBL" id="KAA3768499.1"/>
    </source>
</evidence>
<proteinExistence type="inferred from homology"/>
<feature type="domain" description="SusD-like N-terminal" evidence="7">
    <location>
        <begin position="53"/>
        <end position="200"/>
    </location>
</feature>
<evidence type="ECO:0000256" key="2">
    <source>
        <dbReference type="ARBA" id="ARBA00006275"/>
    </source>
</evidence>